<evidence type="ECO:0000313" key="4">
    <source>
        <dbReference type="EMBL" id="MBO1319057.1"/>
    </source>
</evidence>
<name>A0A8J7Q222_9BACT</name>
<dbReference type="InterPro" id="IPR044032">
    <property type="entry name" value="TssC1_C"/>
</dbReference>
<evidence type="ECO:0000313" key="5">
    <source>
        <dbReference type="Proteomes" id="UP000664417"/>
    </source>
</evidence>
<feature type="domain" description="TssC1 N-terminal" evidence="2">
    <location>
        <begin position="213"/>
        <end position="507"/>
    </location>
</feature>
<evidence type="ECO:0000256" key="1">
    <source>
        <dbReference type="SAM" id="MobiDB-lite"/>
    </source>
</evidence>
<dbReference type="InterPro" id="IPR010269">
    <property type="entry name" value="T6SS_TssC-like"/>
</dbReference>
<accession>A0A8J7Q222</accession>
<dbReference type="Pfam" id="PF18945">
    <property type="entry name" value="VipB_2"/>
    <property type="match status" value="1"/>
</dbReference>
<dbReference type="NCBIfam" id="TIGR03355">
    <property type="entry name" value="VI_chp_2"/>
    <property type="match status" value="1"/>
</dbReference>
<dbReference type="PANTHER" id="PTHR35565">
    <property type="entry name" value="CYTOPLASMIC PROTEIN-RELATED"/>
    <property type="match status" value="1"/>
</dbReference>
<dbReference type="InterPro" id="IPR044031">
    <property type="entry name" value="TssC1_N"/>
</dbReference>
<proteinExistence type="predicted"/>
<protein>
    <submittedName>
        <fullName evidence="4">Type VI secretion system contractile sheath large subunit</fullName>
    </submittedName>
</protein>
<dbReference type="Proteomes" id="UP000664417">
    <property type="component" value="Unassembled WGS sequence"/>
</dbReference>
<dbReference type="RefSeq" id="WP_207858877.1">
    <property type="nucleotide sequence ID" value="NZ_JAFREP010000008.1"/>
</dbReference>
<organism evidence="4 5">
    <name type="scientific">Acanthopleuribacter pedis</name>
    <dbReference type="NCBI Taxonomy" id="442870"/>
    <lineage>
        <taxon>Bacteria</taxon>
        <taxon>Pseudomonadati</taxon>
        <taxon>Acidobacteriota</taxon>
        <taxon>Holophagae</taxon>
        <taxon>Acanthopleuribacterales</taxon>
        <taxon>Acanthopleuribacteraceae</taxon>
        <taxon>Acanthopleuribacter</taxon>
    </lineage>
</organism>
<feature type="region of interest" description="Disordered" evidence="1">
    <location>
        <begin position="1"/>
        <end position="127"/>
    </location>
</feature>
<evidence type="ECO:0000259" key="2">
    <source>
        <dbReference type="Pfam" id="PF05943"/>
    </source>
</evidence>
<keyword evidence="5" id="KW-1185">Reference proteome</keyword>
<dbReference type="PANTHER" id="PTHR35565:SF1">
    <property type="entry name" value="TYPE VI SECRETION SYSTEM CONTRACTILE SHEATH LARGE SUBUNIT"/>
    <property type="match status" value="1"/>
</dbReference>
<sequence>MSTKDRGTDGNIPVDKTAPIPVIEGTVTEGGETPSVDNMSEAEFRALLGEDDESNATPPPAPSPTGSETNAAGSSDMLDMMNDIATDFDESALDNRGKTPASSQPAVAEAPAAVTAPEETPKKAPGEEAQVFDEAALEAPFDENMLNPPEEELLAKPEPAGESDEAAAATEATESETEEPAEPVQPEEPEETTPPGPAYGSEAWDRALRVVLDQAICHINEKVAAQTAEIVHHPDFQHLQSCWLGVHMLCEKSMGRSDCEIEILDISKDSLMEDFDEYLDPSESGLFYHLYKNEYDQAGGKPFSAILMHYEFTHKAMDLRLMKMISMVAAACHCPAVGNAGAGLFSKRSIRDIEEITDFNLHFNSGEFTKWRSFREAEDTRYMALTLPRIKIHKRRTILPPRFCREWVLRDAMHGWIPSSYGFGLILLHSFLRHGWCIYIRGPRTGGLLGDIVPADMGTKGFTTRERPLEVSISDQNEHEIAAQGFIPFTYYKDWDRICLFSAPSLQKAERKVGGESTFDRIAASMAYLFLVCRLAHFTKVIQRENIGTTKEAPELEREINGWLKGLITKMPNPEVQLRSMYPLRDGMVSVTEDPSSPGFYRAKLVVQPHLQLEGVNAELTLISKMPREKEQ</sequence>
<dbReference type="AlphaFoldDB" id="A0A8J7Q222"/>
<reference evidence="4" key="1">
    <citation type="submission" date="2021-03" db="EMBL/GenBank/DDBJ databases">
        <authorList>
            <person name="Wang G."/>
        </authorList>
    </citation>
    <scope>NUCLEOTIDE SEQUENCE</scope>
    <source>
        <strain evidence="4">KCTC 12899</strain>
    </source>
</reference>
<dbReference type="EMBL" id="JAFREP010000008">
    <property type="protein sequence ID" value="MBO1319057.1"/>
    <property type="molecule type" value="Genomic_DNA"/>
</dbReference>
<feature type="region of interest" description="Disordered" evidence="1">
    <location>
        <begin position="154"/>
        <end position="201"/>
    </location>
</feature>
<feature type="compositionally biased region" description="Low complexity" evidence="1">
    <location>
        <begin position="156"/>
        <end position="172"/>
    </location>
</feature>
<comment type="caution">
    <text evidence="4">The sequence shown here is derived from an EMBL/GenBank/DDBJ whole genome shotgun (WGS) entry which is preliminary data.</text>
</comment>
<gene>
    <name evidence="4" type="primary">tssC</name>
    <name evidence="4" type="ORF">J3U88_11360</name>
</gene>
<feature type="compositionally biased region" description="Acidic residues" evidence="1">
    <location>
        <begin position="173"/>
        <end position="191"/>
    </location>
</feature>
<feature type="compositionally biased region" description="Low complexity" evidence="1">
    <location>
        <begin position="100"/>
        <end position="118"/>
    </location>
</feature>
<feature type="domain" description="TssC1 C-terminal" evidence="3">
    <location>
        <begin position="520"/>
        <end position="626"/>
    </location>
</feature>
<dbReference type="Pfam" id="PF05943">
    <property type="entry name" value="VipB"/>
    <property type="match status" value="1"/>
</dbReference>
<evidence type="ECO:0000259" key="3">
    <source>
        <dbReference type="Pfam" id="PF18945"/>
    </source>
</evidence>